<feature type="transmembrane region" description="Helical" evidence="2">
    <location>
        <begin position="306"/>
        <end position="332"/>
    </location>
</feature>
<proteinExistence type="predicted"/>
<dbReference type="AlphaFoldDB" id="A0A2P5A2R3"/>
<gene>
    <name evidence="3" type="ORF">TGAM01_v200234</name>
</gene>
<keyword evidence="2" id="KW-0812">Transmembrane</keyword>
<keyword evidence="4" id="KW-1185">Reference proteome</keyword>
<dbReference type="GeneID" id="29983364"/>
<evidence type="ECO:0000313" key="4">
    <source>
        <dbReference type="Proteomes" id="UP000054821"/>
    </source>
</evidence>
<feature type="transmembrane region" description="Helical" evidence="2">
    <location>
        <begin position="277"/>
        <end position="300"/>
    </location>
</feature>
<keyword evidence="2" id="KW-0472">Membrane</keyword>
<evidence type="ECO:0000313" key="3">
    <source>
        <dbReference type="EMBL" id="PON30814.1"/>
    </source>
</evidence>
<keyword evidence="2" id="KW-1133">Transmembrane helix</keyword>
<dbReference type="Proteomes" id="UP000054821">
    <property type="component" value="Unassembled WGS sequence"/>
</dbReference>
<reference evidence="3 4" key="1">
    <citation type="journal article" date="2016" name="Genome Announc.">
        <title>Draft Whole-Genome Sequence of Trichoderma gamsii T6085, a Promising Biocontrol Agent of Fusarium Head Blight on Wheat.</title>
        <authorList>
            <person name="Baroncelli R."/>
            <person name="Zapparata A."/>
            <person name="Piaggeschi G."/>
            <person name="Sarrocco S."/>
            <person name="Vannacci G."/>
        </authorList>
    </citation>
    <scope>NUCLEOTIDE SEQUENCE [LARGE SCALE GENOMIC DNA]</scope>
    <source>
        <strain evidence="3 4">T6085</strain>
    </source>
</reference>
<evidence type="ECO:0000256" key="1">
    <source>
        <dbReference type="SAM" id="MobiDB-lite"/>
    </source>
</evidence>
<organism evidence="3 4">
    <name type="scientific">Trichoderma gamsii</name>
    <dbReference type="NCBI Taxonomy" id="398673"/>
    <lineage>
        <taxon>Eukaryota</taxon>
        <taxon>Fungi</taxon>
        <taxon>Dikarya</taxon>
        <taxon>Ascomycota</taxon>
        <taxon>Pezizomycotina</taxon>
        <taxon>Sordariomycetes</taxon>
        <taxon>Hypocreomycetidae</taxon>
        <taxon>Hypocreales</taxon>
        <taxon>Hypocreaceae</taxon>
        <taxon>Trichoderma</taxon>
    </lineage>
</organism>
<name>A0A2P5A2R3_9HYPO</name>
<accession>A0A2P5A2R3</accession>
<dbReference type="RefSeq" id="XP_018663687.1">
    <property type="nucleotide sequence ID" value="XM_018803281.1"/>
</dbReference>
<dbReference type="EMBL" id="JPDN02000001">
    <property type="protein sequence ID" value="PON30814.1"/>
    <property type="molecule type" value="Genomic_DNA"/>
</dbReference>
<comment type="caution">
    <text evidence="3">The sequence shown here is derived from an EMBL/GenBank/DDBJ whole genome shotgun (WGS) entry which is preliminary data.</text>
</comment>
<feature type="region of interest" description="Disordered" evidence="1">
    <location>
        <begin position="356"/>
        <end position="376"/>
    </location>
</feature>
<sequence length="448" mass="51107">MPLEVRFKIFYELWEDRDFDLLMVIKDYEDRHNDENPITLASIAFVHFSKRPNTHWPNDKIPWDRYAPCLVKTEVLWFNRRIHGGTRSNTNYFDVFNLMISCKQLWEEGSLGYWRHKQLQLGISREFGEIPLGDEDEWSMIQCINSKLLGGIIGDNVRNLTLRFDDKVLNCRVNRCDTLPGIVSCKRHADDTFMPKLQWARDTIMKALKLFTNVTSLVLLIENNRIFDLYNNIGVFGEIMEFVKEERPMIKAIRIKGGQCADLVKLWNVELDASQTLFLVNLLVGVFNLILFLFLFLNLLVSVVNLILFLFLFLNLLVGVVNLLFFLFPFLFPFLFVSDRGLNTAHLSVYGLPRGRHRRSEGGVRQTSFSSAGRGPLSRAERNQLRRAGLSDAAIVALMVMGPLAGLAPTAAAEAPAPPANSGGVRPVLVFLPIPQSIFSPLFRAIEQ</sequence>
<evidence type="ECO:0000256" key="2">
    <source>
        <dbReference type="SAM" id="Phobius"/>
    </source>
</evidence>
<protein>
    <submittedName>
        <fullName evidence="3">Uncharacterized protein</fullName>
    </submittedName>
</protein>